<protein>
    <submittedName>
        <fullName evidence="2">Uncharacterized protein</fullName>
    </submittedName>
</protein>
<proteinExistence type="predicted"/>
<dbReference type="Proteomes" id="UP001527882">
    <property type="component" value="Unassembled WGS sequence"/>
</dbReference>
<comment type="caution">
    <text evidence="2">The sequence shown here is derived from an EMBL/GenBank/DDBJ whole genome shotgun (WGS) entry which is preliminary data.</text>
</comment>
<sequence length="131" mass="13962">MKNALKKLAVCAVLCTSILSTSAVAFADASLDFKVTSAKVDENGTLLATGTFTNTGDKSIEQIDKVDVIIKTANANGDETKVGDHVFSNIAVHIAPGEAKEVTLEFTGSQVPDDAVTWSAEEGQWEFTYFE</sequence>
<name>A0ABT4QKB6_9BACL</name>
<feature type="signal peptide" evidence="1">
    <location>
        <begin position="1"/>
        <end position="27"/>
    </location>
</feature>
<keyword evidence="3" id="KW-1185">Reference proteome</keyword>
<reference evidence="2 3" key="1">
    <citation type="submission" date="2022-12" db="EMBL/GenBank/DDBJ databases">
        <title>Draft genome sequence of Paenibacillus sp. dW9.</title>
        <authorList>
            <person name="Choi E.-W."/>
            <person name="Kim D.-U."/>
        </authorList>
    </citation>
    <scope>NUCLEOTIDE SEQUENCE [LARGE SCALE GENOMIC DNA]</scope>
    <source>
        <strain evidence="3">dW9</strain>
    </source>
</reference>
<evidence type="ECO:0000313" key="3">
    <source>
        <dbReference type="Proteomes" id="UP001527882"/>
    </source>
</evidence>
<feature type="chain" id="PRO_5046468602" evidence="1">
    <location>
        <begin position="28"/>
        <end position="131"/>
    </location>
</feature>
<dbReference type="RefSeq" id="WP_269885830.1">
    <property type="nucleotide sequence ID" value="NZ_JAQAGZ010000035.1"/>
</dbReference>
<evidence type="ECO:0000256" key="1">
    <source>
        <dbReference type="SAM" id="SignalP"/>
    </source>
</evidence>
<accession>A0ABT4QKB6</accession>
<dbReference type="EMBL" id="JAQAGZ010000035">
    <property type="protein sequence ID" value="MCZ8517302.1"/>
    <property type="molecule type" value="Genomic_DNA"/>
</dbReference>
<evidence type="ECO:0000313" key="2">
    <source>
        <dbReference type="EMBL" id="MCZ8517302.1"/>
    </source>
</evidence>
<organism evidence="2 3">
    <name type="scientific">Paenibacillus gyeongsangnamensis</name>
    <dbReference type="NCBI Taxonomy" id="3388067"/>
    <lineage>
        <taxon>Bacteria</taxon>
        <taxon>Bacillati</taxon>
        <taxon>Bacillota</taxon>
        <taxon>Bacilli</taxon>
        <taxon>Bacillales</taxon>
        <taxon>Paenibacillaceae</taxon>
        <taxon>Paenibacillus</taxon>
    </lineage>
</organism>
<gene>
    <name evidence="2" type="ORF">O9H85_34130</name>
</gene>
<keyword evidence="1" id="KW-0732">Signal</keyword>